<comment type="caution">
    <text evidence="1">The sequence shown here is derived from an EMBL/GenBank/DDBJ whole genome shotgun (WGS) entry which is preliminary data.</text>
</comment>
<organism evidence="1 2">
    <name type="scientific">Irpex rosettiformis</name>
    <dbReference type="NCBI Taxonomy" id="378272"/>
    <lineage>
        <taxon>Eukaryota</taxon>
        <taxon>Fungi</taxon>
        <taxon>Dikarya</taxon>
        <taxon>Basidiomycota</taxon>
        <taxon>Agaricomycotina</taxon>
        <taxon>Agaricomycetes</taxon>
        <taxon>Polyporales</taxon>
        <taxon>Irpicaceae</taxon>
        <taxon>Irpex</taxon>
    </lineage>
</organism>
<name>A0ACB8UJ68_9APHY</name>
<dbReference type="EMBL" id="MU274900">
    <property type="protein sequence ID" value="KAI0094226.1"/>
    <property type="molecule type" value="Genomic_DNA"/>
</dbReference>
<dbReference type="Proteomes" id="UP001055072">
    <property type="component" value="Unassembled WGS sequence"/>
</dbReference>
<gene>
    <name evidence="1" type="ORF">BDY19DRAFT_879838</name>
</gene>
<accession>A0ACB8UJ68</accession>
<feature type="non-terminal residue" evidence="1">
    <location>
        <position position="321"/>
    </location>
</feature>
<keyword evidence="2" id="KW-1185">Reference proteome</keyword>
<evidence type="ECO:0000313" key="1">
    <source>
        <dbReference type="EMBL" id="KAI0094226.1"/>
    </source>
</evidence>
<reference evidence="1" key="1">
    <citation type="journal article" date="2021" name="Environ. Microbiol.">
        <title>Gene family expansions and transcriptome signatures uncover fungal adaptations to wood decay.</title>
        <authorList>
            <person name="Hage H."/>
            <person name="Miyauchi S."/>
            <person name="Viragh M."/>
            <person name="Drula E."/>
            <person name="Min B."/>
            <person name="Chaduli D."/>
            <person name="Navarro D."/>
            <person name="Favel A."/>
            <person name="Norest M."/>
            <person name="Lesage-Meessen L."/>
            <person name="Balint B."/>
            <person name="Merenyi Z."/>
            <person name="de Eugenio L."/>
            <person name="Morin E."/>
            <person name="Martinez A.T."/>
            <person name="Baldrian P."/>
            <person name="Stursova M."/>
            <person name="Martinez M.J."/>
            <person name="Novotny C."/>
            <person name="Magnuson J.K."/>
            <person name="Spatafora J.W."/>
            <person name="Maurice S."/>
            <person name="Pangilinan J."/>
            <person name="Andreopoulos W."/>
            <person name="LaButti K."/>
            <person name="Hundley H."/>
            <person name="Na H."/>
            <person name="Kuo A."/>
            <person name="Barry K."/>
            <person name="Lipzen A."/>
            <person name="Henrissat B."/>
            <person name="Riley R."/>
            <person name="Ahrendt S."/>
            <person name="Nagy L.G."/>
            <person name="Grigoriev I.V."/>
            <person name="Martin F."/>
            <person name="Rosso M.N."/>
        </authorList>
    </citation>
    <scope>NUCLEOTIDE SEQUENCE</scope>
    <source>
        <strain evidence="1">CBS 384.51</strain>
    </source>
</reference>
<protein>
    <submittedName>
        <fullName evidence="1">Uncharacterized protein</fullName>
    </submittedName>
</protein>
<sequence length="321" mass="35697">MENISTTEGPPHPKHQPSIYSDSARSLSSKSSFEDVDAKRPTSTANLRPEDGAEEQQNLFPPQQARDLKGDDGQISTEGSSNPTSDVRYVLSGQPTGWAAMADTVRAYDEEKVKDTKEDVDTLLVFAGLFSAVLTAFLNESYQKLSPDTPSQMLAVMQQIALQTASYNMVNGMINATSQPPAEITDITSQPFQPSTSDIRVNILWFSSLIFSLITASFGMLVKQWLREYLAVENPSPQARLRIRRFRYPELIRWNVFEIAAILPLLQQMALALFFIGLCYFTQSAHESVGHTSLPLVAGWAFCISTVTILPVFFPRCPFKT</sequence>
<evidence type="ECO:0000313" key="2">
    <source>
        <dbReference type="Proteomes" id="UP001055072"/>
    </source>
</evidence>
<proteinExistence type="predicted"/>